<protein>
    <submittedName>
        <fullName evidence="1">Uncharacterized protein</fullName>
    </submittedName>
</protein>
<dbReference type="Proteomes" id="UP000317624">
    <property type="component" value="Unassembled WGS sequence"/>
</dbReference>
<organism evidence="1 2">
    <name type="scientific">Hymenobacter setariae</name>
    <dbReference type="NCBI Taxonomy" id="2594794"/>
    <lineage>
        <taxon>Bacteria</taxon>
        <taxon>Pseudomonadati</taxon>
        <taxon>Bacteroidota</taxon>
        <taxon>Cytophagia</taxon>
        <taxon>Cytophagales</taxon>
        <taxon>Hymenobacteraceae</taxon>
        <taxon>Hymenobacter</taxon>
    </lineage>
</organism>
<dbReference type="AlphaFoldDB" id="A0A558BZ71"/>
<name>A0A558BZ71_9BACT</name>
<keyword evidence="2" id="KW-1185">Reference proteome</keyword>
<reference evidence="1 2" key="1">
    <citation type="submission" date="2019-07" db="EMBL/GenBank/DDBJ databases">
        <title>Hymenobacter sp. straun FUR1 Genome sequencing and assembly.</title>
        <authorList>
            <person name="Chhetri G."/>
        </authorList>
    </citation>
    <scope>NUCLEOTIDE SEQUENCE [LARGE SCALE GENOMIC DNA]</scope>
    <source>
        <strain evidence="1 2">Fur1</strain>
    </source>
</reference>
<evidence type="ECO:0000313" key="2">
    <source>
        <dbReference type="Proteomes" id="UP000317624"/>
    </source>
</evidence>
<evidence type="ECO:0000313" key="1">
    <source>
        <dbReference type="EMBL" id="TVT41808.1"/>
    </source>
</evidence>
<sequence>MAAPRLRQLRRDKTIFSLCLNIIRLHLEENALIGQQPELREAPDTMLLLVQQSIDQWVSLATGHIMQKHNCAAGDALQLLGELQNEMKANIPAAEVWQIPLPSVLALPPELLASQQPQAAEEPAVAKEEE</sequence>
<gene>
    <name evidence="1" type="ORF">FNT36_10320</name>
</gene>
<accession>A0A558BZ71</accession>
<dbReference type="EMBL" id="VMRJ01000002">
    <property type="protein sequence ID" value="TVT41808.1"/>
    <property type="molecule type" value="Genomic_DNA"/>
</dbReference>
<dbReference type="RefSeq" id="WP_144847141.1">
    <property type="nucleotide sequence ID" value="NZ_VMRJ01000002.1"/>
</dbReference>
<comment type="caution">
    <text evidence="1">The sequence shown here is derived from an EMBL/GenBank/DDBJ whole genome shotgun (WGS) entry which is preliminary data.</text>
</comment>
<proteinExistence type="predicted"/>
<dbReference type="OrthoDB" id="885889at2"/>